<sequence length="71" mass="7855">MALRNLYKEMKGLKLKEKSDVTSSTNSTAADIDCRSDFLRLMNTAKDKHLSLLVAFTLFSVIGVPSFVPCS</sequence>
<keyword evidence="1" id="KW-0472">Membrane</keyword>
<dbReference type="Proteomes" id="UP000011115">
    <property type="component" value="Unassembled WGS sequence"/>
</dbReference>
<organism evidence="2 3">
    <name type="scientific">Solanum tuberosum</name>
    <name type="common">Potato</name>
    <dbReference type="NCBI Taxonomy" id="4113"/>
    <lineage>
        <taxon>Eukaryota</taxon>
        <taxon>Viridiplantae</taxon>
        <taxon>Streptophyta</taxon>
        <taxon>Embryophyta</taxon>
        <taxon>Tracheophyta</taxon>
        <taxon>Spermatophyta</taxon>
        <taxon>Magnoliopsida</taxon>
        <taxon>eudicotyledons</taxon>
        <taxon>Gunneridae</taxon>
        <taxon>Pentapetalae</taxon>
        <taxon>asterids</taxon>
        <taxon>lamiids</taxon>
        <taxon>Solanales</taxon>
        <taxon>Solanaceae</taxon>
        <taxon>Solanoideae</taxon>
        <taxon>Solaneae</taxon>
        <taxon>Solanum</taxon>
    </lineage>
</organism>
<reference evidence="3" key="1">
    <citation type="journal article" date="2011" name="Nature">
        <title>Genome sequence and analysis of the tuber crop potato.</title>
        <authorList>
            <consortium name="The Potato Genome Sequencing Consortium"/>
        </authorList>
    </citation>
    <scope>NUCLEOTIDE SEQUENCE [LARGE SCALE GENOMIC DNA]</scope>
    <source>
        <strain evidence="3">cv. DM1-3 516 R44</strain>
    </source>
</reference>
<reference evidence="2" key="2">
    <citation type="submission" date="2015-06" db="UniProtKB">
        <authorList>
            <consortium name="EnsemblPlants"/>
        </authorList>
    </citation>
    <scope>IDENTIFICATION</scope>
    <source>
        <strain evidence="2">DM1-3 516 R44</strain>
    </source>
</reference>
<proteinExistence type="predicted"/>
<keyword evidence="1" id="KW-1133">Transmembrane helix</keyword>
<evidence type="ECO:0000313" key="2">
    <source>
        <dbReference type="EnsemblPlants" id="PGSC0003DMT400068140"/>
    </source>
</evidence>
<evidence type="ECO:0000313" key="3">
    <source>
        <dbReference type="Proteomes" id="UP000011115"/>
    </source>
</evidence>
<dbReference type="ExpressionAtlas" id="M1CII1">
    <property type="expression patterns" value="baseline"/>
</dbReference>
<keyword evidence="1" id="KW-0812">Transmembrane</keyword>
<feature type="transmembrane region" description="Helical" evidence="1">
    <location>
        <begin position="50"/>
        <end position="68"/>
    </location>
</feature>
<dbReference type="HOGENOM" id="CLU_2745010_0_0_1"/>
<dbReference type="EnsemblPlants" id="PGSC0003DMT400068140">
    <property type="protein sequence ID" value="PGSC0003DMT400068140"/>
    <property type="gene ID" value="PGSC0003DMG400026503"/>
</dbReference>
<dbReference type="OrthoDB" id="503863at2759"/>
<accession>M1CII1</accession>
<keyword evidence="3" id="KW-1185">Reference proteome</keyword>
<name>M1CII1_SOLTU</name>
<protein>
    <submittedName>
        <fullName evidence="2">Fiber protein Fb15</fullName>
    </submittedName>
</protein>
<dbReference type="AlphaFoldDB" id="M1CII1"/>
<evidence type="ECO:0000256" key="1">
    <source>
        <dbReference type="SAM" id="Phobius"/>
    </source>
</evidence>
<gene>
    <name evidence="2" type="primary">LOC102582111</name>
</gene>
<dbReference type="Gramene" id="PGSC0003DMT400068140">
    <property type="protein sequence ID" value="PGSC0003DMT400068140"/>
    <property type="gene ID" value="PGSC0003DMG400026503"/>
</dbReference>